<comment type="caution">
    <text evidence="2">The sequence shown here is derived from an EMBL/GenBank/DDBJ whole genome shotgun (WGS) entry which is preliminary data.</text>
</comment>
<organism evidence="2 3">
    <name type="scientific">Flavobacterium fragile</name>
    <dbReference type="NCBI Taxonomy" id="2949085"/>
    <lineage>
        <taxon>Bacteria</taxon>
        <taxon>Pseudomonadati</taxon>
        <taxon>Bacteroidota</taxon>
        <taxon>Flavobacteriia</taxon>
        <taxon>Flavobacteriales</taxon>
        <taxon>Flavobacteriaceae</taxon>
        <taxon>Flavobacterium</taxon>
    </lineage>
</organism>
<keyword evidence="3" id="KW-1185">Reference proteome</keyword>
<evidence type="ECO:0000313" key="2">
    <source>
        <dbReference type="EMBL" id="MCL9771167.1"/>
    </source>
</evidence>
<keyword evidence="2" id="KW-0540">Nuclease</keyword>
<dbReference type="Proteomes" id="UP001203342">
    <property type="component" value="Unassembled WGS sequence"/>
</dbReference>
<accession>A0ABT0TK24</accession>
<dbReference type="SUPFAM" id="SSF52980">
    <property type="entry name" value="Restriction endonuclease-like"/>
    <property type="match status" value="1"/>
</dbReference>
<evidence type="ECO:0000259" key="1">
    <source>
        <dbReference type="Pfam" id="PF04471"/>
    </source>
</evidence>
<dbReference type="Pfam" id="PF04471">
    <property type="entry name" value="Mrr_cat"/>
    <property type="match status" value="1"/>
</dbReference>
<keyword evidence="2" id="KW-0255">Endonuclease</keyword>
<name>A0ABT0TK24_9FLAO</name>
<sequence>MEEISNIDILQEDFDRVQFYLSKEEYASLSVDEINQLALDRYIKGQKTKWQIGRDYELFCGITYERDGWDVEYYGMEKKLNDMGRDLIAKKNNIHHVVQCKYWAQNKTIHEKHITQLFGTTVEYGMNLSNNITVKAVFITNIKLSDSARKFANKLGVIVKEDTPLEHFPRIKCNVNKDEYGEESLIYHLPFDQQYDRTKINKKGEFYAFNVDEAVKAGFRRANKFFGNN</sequence>
<dbReference type="EMBL" id="JAMLJN010000014">
    <property type="protein sequence ID" value="MCL9771167.1"/>
    <property type="molecule type" value="Genomic_DNA"/>
</dbReference>
<proteinExistence type="predicted"/>
<dbReference type="RefSeq" id="WP_250583152.1">
    <property type="nucleotide sequence ID" value="NZ_JAMLJN010000014.1"/>
</dbReference>
<gene>
    <name evidence="2" type="ORF">NAT47_12160</name>
</gene>
<dbReference type="InterPro" id="IPR011856">
    <property type="entry name" value="tRNA_endonuc-like_dom_sf"/>
</dbReference>
<protein>
    <submittedName>
        <fullName evidence="2">Restriction endonuclease</fullName>
    </submittedName>
</protein>
<reference evidence="2 3" key="1">
    <citation type="submission" date="2022-05" db="EMBL/GenBank/DDBJ databases">
        <title>Flavobacterium sp., isolated from activated sludge.</title>
        <authorList>
            <person name="Ran Q."/>
        </authorList>
    </citation>
    <scope>NUCLEOTIDE SEQUENCE [LARGE SCALE GENOMIC DNA]</scope>
    <source>
        <strain evidence="2 3">HXWNR69</strain>
    </source>
</reference>
<evidence type="ECO:0000313" key="3">
    <source>
        <dbReference type="Proteomes" id="UP001203342"/>
    </source>
</evidence>
<dbReference type="GO" id="GO:0004519">
    <property type="term" value="F:endonuclease activity"/>
    <property type="evidence" value="ECO:0007669"/>
    <property type="project" value="UniProtKB-KW"/>
</dbReference>
<feature type="domain" description="Restriction endonuclease type IV Mrr" evidence="1">
    <location>
        <begin position="53"/>
        <end position="155"/>
    </location>
</feature>
<dbReference type="InterPro" id="IPR007560">
    <property type="entry name" value="Restrct_endonuc_IV_Mrr"/>
</dbReference>
<dbReference type="InterPro" id="IPR011335">
    <property type="entry name" value="Restrct_endonuc-II-like"/>
</dbReference>
<dbReference type="Gene3D" id="3.40.1350.10">
    <property type="match status" value="1"/>
</dbReference>
<keyword evidence="2" id="KW-0378">Hydrolase</keyword>